<dbReference type="AlphaFoldDB" id="A0A0E9XMP6"/>
<organism evidence="1">
    <name type="scientific">Anguilla anguilla</name>
    <name type="common">European freshwater eel</name>
    <name type="synonym">Muraena anguilla</name>
    <dbReference type="NCBI Taxonomy" id="7936"/>
    <lineage>
        <taxon>Eukaryota</taxon>
        <taxon>Metazoa</taxon>
        <taxon>Chordata</taxon>
        <taxon>Craniata</taxon>
        <taxon>Vertebrata</taxon>
        <taxon>Euteleostomi</taxon>
        <taxon>Actinopterygii</taxon>
        <taxon>Neopterygii</taxon>
        <taxon>Teleostei</taxon>
        <taxon>Anguilliformes</taxon>
        <taxon>Anguillidae</taxon>
        <taxon>Anguilla</taxon>
    </lineage>
</organism>
<reference evidence="1" key="2">
    <citation type="journal article" date="2015" name="Fish Shellfish Immunol.">
        <title>Early steps in the European eel (Anguilla anguilla)-Vibrio vulnificus interaction in the gills: Role of the RtxA13 toxin.</title>
        <authorList>
            <person name="Callol A."/>
            <person name="Pajuelo D."/>
            <person name="Ebbesson L."/>
            <person name="Teles M."/>
            <person name="MacKenzie S."/>
            <person name="Amaro C."/>
        </authorList>
    </citation>
    <scope>NUCLEOTIDE SEQUENCE</scope>
</reference>
<sequence length="34" mass="3938">MCLFPILASRFIKFVLNVKSSDCTYNYAHKINSL</sequence>
<protein>
    <submittedName>
        <fullName evidence="1">Uncharacterized protein</fullName>
    </submittedName>
</protein>
<evidence type="ECO:0000313" key="1">
    <source>
        <dbReference type="EMBL" id="JAI03920.1"/>
    </source>
</evidence>
<accession>A0A0E9XMP6</accession>
<reference evidence="1" key="1">
    <citation type="submission" date="2014-11" db="EMBL/GenBank/DDBJ databases">
        <authorList>
            <person name="Amaro Gonzalez C."/>
        </authorList>
    </citation>
    <scope>NUCLEOTIDE SEQUENCE</scope>
</reference>
<name>A0A0E9XMP6_ANGAN</name>
<proteinExistence type="predicted"/>
<dbReference type="EMBL" id="GBXM01004658">
    <property type="protein sequence ID" value="JAI03920.1"/>
    <property type="molecule type" value="Transcribed_RNA"/>
</dbReference>